<evidence type="ECO:0008006" key="10">
    <source>
        <dbReference type="Google" id="ProtNLM"/>
    </source>
</evidence>
<evidence type="ECO:0000313" key="8">
    <source>
        <dbReference type="EMBL" id="CAH9079470.1"/>
    </source>
</evidence>
<keyword evidence="9" id="KW-1185">Reference proteome</keyword>
<dbReference type="PANTHER" id="PTHR17204:SF26">
    <property type="entry name" value="PRE-MRNA-PROCESSING FACTOR 39-2"/>
    <property type="match status" value="1"/>
</dbReference>
<evidence type="ECO:0000256" key="3">
    <source>
        <dbReference type="ARBA" id="ARBA00022737"/>
    </source>
</evidence>
<dbReference type="FunFam" id="1.25.40.10:FF:000064">
    <property type="entry name" value="Putative pre-mrna-processing factor 39"/>
    <property type="match status" value="1"/>
</dbReference>
<dbReference type="OrthoDB" id="10265668at2759"/>
<feature type="region of interest" description="Disordered" evidence="7">
    <location>
        <begin position="740"/>
        <end position="770"/>
    </location>
</feature>
<evidence type="ECO:0000256" key="4">
    <source>
        <dbReference type="ARBA" id="ARBA00023187"/>
    </source>
</evidence>
<dbReference type="EMBL" id="CAMAPE010000011">
    <property type="protein sequence ID" value="CAH9079470.1"/>
    <property type="molecule type" value="Genomic_DNA"/>
</dbReference>
<dbReference type="InterPro" id="IPR059164">
    <property type="entry name" value="HAT_PRP39_C"/>
</dbReference>
<dbReference type="GO" id="GO:0000395">
    <property type="term" value="P:mRNA 5'-splice site recognition"/>
    <property type="evidence" value="ECO:0007669"/>
    <property type="project" value="TreeGrafter"/>
</dbReference>
<feature type="region of interest" description="Disordered" evidence="7">
    <location>
        <begin position="685"/>
        <end position="707"/>
    </location>
</feature>
<accession>A0A9P0YXT4</accession>
<dbReference type="Pfam" id="PF23241">
    <property type="entry name" value="HAT_PRP39_C"/>
    <property type="match status" value="1"/>
</dbReference>
<dbReference type="GO" id="GO:0030627">
    <property type="term" value="F:pre-mRNA 5'-splice site binding"/>
    <property type="evidence" value="ECO:0007669"/>
    <property type="project" value="TreeGrafter"/>
</dbReference>
<dbReference type="FunFam" id="1.25.40.10:FF:000159">
    <property type="entry name" value="Tetratricopeptide repeat (TPR)-like superfamily protein"/>
    <property type="match status" value="1"/>
</dbReference>
<dbReference type="GO" id="GO:0005685">
    <property type="term" value="C:U1 snRNP"/>
    <property type="evidence" value="ECO:0007669"/>
    <property type="project" value="TreeGrafter"/>
</dbReference>
<feature type="region of interest" description="Disordered" evidence="7">
    <location>
        <begin position="918"/>
        <end position="955"/>
    </location>
</feature>
<dbReference type="SMART" id="SM00386">
    <property type="entry name" value="HAT"/>
    <property type="match status" value="6"/>
</dbReference>
<dbReference type="InterPro" id="IPR003107">
    <property type="entry name" value="HAT"/>
</dbReference>
<gene>
    <name evidence="8" type="ORF">CEURO_LOCUS7123</name>
</gene>
<keyword evidence="2" id="KW-0507">mRNA processing</keyword>
<comment type="similarity">
    <text evidence="6">Belongs to the PRP39 family.</text>
</comment>
<dbReference type="GO" id="GO:0000243">
    <property type="term" value="C:commitment complex"/>
    <property type="evidence" value="ECO:0007669"/>
    <property type="project" value="TreeGrafter"/>
</dbReference>
<evidence type="ECO:0000256" key="5">
    <source>
        <dbReference type="ARBA" id="ARBA00023242"/>
    </source>
</evidence>
<dbReference type="Gene3D" id="1.25.40.10">
    <property type="entry name" value="Tetratricopeptide repeat domain"/>
    <property type="match status" value="2"/>
</dbReference>
<protein>
    <recommendedName>
        <fullName evidence="10">Pre-mRNA-processing factor 39</fullName>
    </recommendedName>
</protein>
<dbReference type="PANTHER" id="PTHR17204">
    <property type="entry name" value="PRE-MRNA PROCESSING PROTEIN PRP39-RELATED"/>
    <property type="match status" value="1"/>
</dbReference>
<dbReference type="Pfam" id="PF23240">
    <property type="entry name" value="HAT_PRP39_N"/>
    <property type="match status" value="1"/>
</dbReference>
<reference evidence="8" key="1">
    <citation type="submission" date="2022-07" db="EMBL/GenBank/DDBJ databases">
        <authorList>
            <person name="Macas J."/>
            <person name="Novak P."/>
            <person name="Neumann P."/>
        </authorList>
    </citation>
    <scope>NUCLEOTIDE SEQUENCE</scope>
</reference>
<dbReference type="AlphaFoldDB" id="A0A9P0YXT4"/>
<keyword evidence="4" id="KW-0508">mRNA splicing</keyword>
<comment type="caution">
    <text evidence="8">The sequence shown here is derived from an EMBL/GenBank/DDBJ whole genome shotgun (WGS) entry which is preliminary data.</text>
</comment>
<keyword evidence="3" id="KW-0677">Repeat</keyword>
<comment type="subcellular location">
    <subcellularLocation>
        <location evidence="1">Nucleus</location>
    </subcellularLocation>
</comment>
<sequence length="955" mass="110484">MENASEEPLSVTVSCHERLNQLISGDSLDFGAWKALITEVETIHPVSCLCHSGSLCGNGLMMMSCHLDDIDIISSAYESLLLKFPSCHWYWQRYAYHHARLCNGNKAVEIFEKAVELTPFSVGLWCEYCNFAITYSDNEDDVRRLFQKGMTIVGKDYYCHVLWDKYILFEFSQQKWAHLANVYAQALHFPTQKLQKYYKIFKDLVTALEDEIQSLNNGNLEVQADPYKDASALSDKEISRVVNDLWDPSDISVRCKALHRYKVIGDQLYQKACQLDEKIKNFESNIQRHYFDTTPLDDDQLNNWHQYLDFIEEQKDFDWALKLYERCLISCANYPEFWMRYVDFVEAQGGRELAMFAIERATKVYLNNIPGFHLFSARFMEQIQDIDGARAFFSNYDPHCDIFIIESVVKQANMEWRLGNQEAACEIYEKALRWATSDKERKFFLPKLYIHYYHLKCVMTGGTYASRDVLIEGIKQIPDCRLLYEELIRFAMMHDGAKQLRFIETIITTAISSSSDELEGLDIKDREYISTLFLEFVDLCGTVHDVRKAWNLHIKLFPQFIRVNPLYKHSILKERQSNDSILLNLQSENQSSGHVILPQVQEMLTLPPLVDDRQPSSVPAERISTLNDDVHPSHKVSVEFEDESKSDASKRLILINDLDLMDCAANSTCQSKEDTSRPLEPICEFEPLLGPNLPTETSQEEDRSINGSCPKEIELQCIMESVSLEEHSSDSQRKVIKAQGLMASDHGNNKETSTTDSSRSAEFHKGQGGPVVSQMIPAPVSCTQGNMAGCMTQTWEQVGGPTNQDQAFNQMWQYHYQQQYHQFLQMQQSYPHLQLQQQYIHQTYQHQLMPYLQQMPQHFQQQYQQMVQPVQPYVQVQDQQLQAYNQYSALAYQCQMNPQGYQQLLQLYQQDQQTLHAVQQEQGGYPQAQQHQEQEQLDQSKQVMAQSKTTATNGS</sequence>
<dbReference type="Proteomes" id="UP001152484">
    <property type="component" value="Unassembled WGS sequence"/>
</dbReference>
<evidence type="ECO:0000256" key="7">
    <source>
        <dbReference type="SAM" id="MobiDB-lite"/>
    </source>
</evidence>
<evidence type="ECO:0000256" key="2">
    <source>
        <dbReference type="ARBA" id="ARBA00022664"/>
    </source>
</evidence>
<name>A0A9P0YXT4_CUSEU</name>
<keyword evidence="5" id="KW-0539">Nucleus</keyword>
<dbReference type="SUPFAM" id="SSF48452">
    <property type="entry name" value="TPR-like"/>
    <property type="match status" value="2"/>
</dbReference>
<feature type="compositionally biased region" description="Polar residues" evidence="7">
    <location>
        <begin position="943"/>
        <end position="955"/>
    </location>
</feature>
<dbReference type="InterPro" id="IPR011990">
    <property type="entry name" value="TPR-like_helical_dom_sf"/>
</dbReference>
<evidence type="ECO:0000313" key="9">
    <source>
        <dbReference type="Proteomes" id="UP001152484"/>
    </source>
</evidence>
<dbReference type="GO" id="GO:0071004">
    <property type="term" value="C:U2-type prespliceosome"/>
    <property type="evidence" value="ECO:0007669"/>
    <property type="project" value="TreeGrafter"/>
</dbReference>
<feature type="compositionally biased region" description="Low complexity" evidence="7">
    <location>
        <begin position="918"/>
        <end position="942"/>
    </location>
</feature>
<organism evidence="8 9">
    <name type="scientific">Cuscuta europaea</name>
    <name type="common">European dodder</name>
    <dbReference type="NCBI Taxonomy" id="41803"/>
    <lineage>
        <taxon>Eukaryota</taxon>
        <taxon>Viridiplantae</taxon>
        <taxon>Streptophyta</taxon>
        <taxon>Embryophyta</taxon>
        <taxon>Tracheophyta</taxon>
        <taxon>Spermatophyta</taxon>
        <taxon>Magnoliopsida</taxon>
        <taxon>eudicotyledons</taxon>
        <taxon>Gunneridae</taxon>
        <taxon>Pentapetalae</taxon>
        <taxon>asterids</taxon>
        <taxon>lamiids</taxon>
        <taxon>Solanales</taxon>
        <taxon>Convolvulaceae</taxon>
        <taxon>Cuscuteae</taxon>
        <taxon>Cuscuta</taxon>
        <taxon>Cuscuta subgen. Cuscuta</taxon>
    </lineage>
</organism>
<evidence type="ECO:0000256" key="1">
    <source>
        <dbReference type="ARBA" id="ARBA00004123"/>
    </source>
</evidence>
<evidence type="ECO:0000256" key="6">
    <source>
        <dbReference type="ARBA" id="ARBA00038019"/>
    </source>
</evidence>
<proteinExistence type="inferred from homology"/>